<dbReference type="InterPro" id="IPR054560">
    <property type="entry name" value="XylE-like_N"/>
</dbReference>
<keyword evidence="9 15" id="KW-0058">Aromatic hydrocarbons catabolism</keyword>
<keyword evidence="10 15" id="KW-0223">Dioxygenase</keyword>
<dbReference type="InterPro" id="IPR051332">
    <property type="entry name" value="Fosfomycin_Res_Enzymes"/>
</dbReference>
<evidence type="ECO:0000256" key="4">
    <source>
        <dbReference type="ARBA" id="ARBA00011881"/>
    </source>
</evidence>
<evidence type="ECO:0000313" key="18">
    <source>
        <dbReference type="Proteomes" id="UP000284605"/>
    </source>
</evidence>
<evidence type="ECO:0000256" key="15">
    <source>
        <dbReference type="RuleBase" id="RU000683"/>
    </source>
</evidence>
<keyword evidence="12 15" id="KW-0408">Iron</keyword>
<comment type="caution">
    <text evidence="17">The sequence shown here is derived from an EMBL/GenBank/DDBJ whole genome shotgun (WGS) entry which is preliminary data.</text>
</comment>
<dbReference type="InterPro" id="IPR037523">
    <property type="entry name" value="VOC_core"/>
</dbReference>
<evidence type="ECO:0000256" key="9">
    <source>
        <dbReference type="ARBA" id="ARBA00022797"/>
    </source>
</evidence>
<dbReference type="Pfam" id="PF22247">
    <property type="entry name" value="Diox-like_N"/>
    <property type="match status" value="1"/>
</dbReference>
<dbReference type="PROSITE" id="PS00082">
    <property type="entry name" value="EXTRADIOL_DIOXYGENAS"/>
    <property type="match status" value="1"/>
</dbReference>
<dbReference type="OrthoDB" id="9803142at2"/>
<evidence type="ECO:0000256" key="12">
    <source>
        <dbReference type="ARBA" id="ARBA00023004"/>
    </source>
</evidence>
<dbReference type="InterPro" id="IPR017624">
    <property type="entry name" value="Catechol_2-3_dOase"/>
</dbReference>
<dbReference type="PANTHER" id="PTHR36113">
    <property type="entry name" value="LYASE, PUTATIVE-RELATED-RELATED"/>
    <property type="match status" value="1"/>
</dbReference>
<evidence type="ECO:0000256" key="7">
    <source>
        <dbReference type="ARBA" id="ARBA00022723"/>
    </source>
</evidence>
<dbReference type="GO" id="GO:0018577">
    <property type="term" value="F:catechol 2,3-dioxygenase activity"/>
    <property type="evidence" value="ECO:0007669"/>
    <property type="project" value="UniProtKB-EC"/>
</dbReference>
<accession>A0A418WFS4</accession>
<gene>
    <name evidence="17" type="ORF">D3874_19305</name>
</gene>
<sequence length="307" mass="34624">MAISGVLRPGYVQLRVLDMEAALVHYRDRIGLDVVQTDDEGLVYLKAYDEFDHHSIVLREAPEAGIDFMAFKVASEEALDEFARRLRGAGCTVEEIAPDDKRHLGRRIAFTAPTGHRFELFATIGRADLGPMVDNPELWHTEPRAMRVQRFDHCLLYGDDIDGAIDLFSKLLGFSLTERVVAPDGTVIAAFLSCGMKAHDIALVRHDEKGKLHHVSFLLESWNDVGHAADIMSRYNMSIDIGPTRHGITRGQTIYFFDPSGNRNEVFAGGYTFYPDHPVRTWSTDEVGKAIFYYERALNDRFMTVVT</sequence>
<evidence type="ECO:0000256" key="3">
    <source>
        <dbReference type="ARBA" id="ARBA00008784"/>
    </source>
</evidence>
<evidence type="ECO:0000256" key="2">
    <source>
        <dbReference type="ARBA" id="ARBA00001954"/>
    </source>
</evidence>
<dbReference type="GO" id="GO:0008198">
    <property type="term" value="F:ferrous iron binding"/>
    <property type="evidence" value="ECO:0007669"/>
    <property type="project" value="InterPro"/>
</dbReference>
<dbReference type="Gene3D" id="3.10.180.10">
    <property type="entry name" value="2,3-Dihydroxybiphenyl 1,2-Dioxygenase, domain 1"/>
    <property type="match status" value="2"/>
</dbReference>
<evidence type="ECO:0000256" key="14">
    <source>
        <dbReference type="ARBA" id="ARBA00031146"/>
    </source>
</evidence>
<feature type="domain" description="VOC" evidence="16">
    <location>
        <begin position="150"/>
        <end position="269"/>
    </location>
</feature>
<evidence type="ECO:0000256" key="8">
    <source>
        <dbReference type="ARBA" id="ARBA00022737"/>
    </source>
</evidence>
<dbReference type="PANTHER" id="PTHR36113:SF6">
    <property type="entry name" value="FOSFOMYCIN RESISTANCE PROTEIN FOSX"/>
    <property type="match status" value="1"/>
</dbReference>
<dbReference type="NCBIfam" id="TIGR03211">
    <property type="entry name" value="catechol_2_3"/>
    <property type="match status" value="1"/>
</dbReference>
<dbReference type="InterPro" id="IPR000486">
    <property type="entry name" value="Xdiol_ring_cleave_dOase_1/2"/>
</dbReference>
<dbReference type="EC" id="1.13.11.2" evidence="5"/>
<reference evidence="17 18" key="1">
    <citation type="submission" date="2018-09" db="EMBL/GenBank/DDBJ databases">
        <authorList>
            <person name="Zhu H."/>
        </authorList>
    </citation>
    <scope>NUCLEOTIDE SEQUENCE [LARGE SCALE GENOMIC DNA]</scope>
    <source>
        <strain evidence="17 18">K1W22B-8</strain>
    </source>
</reference>
<dbReference type="InterPro" id="IPR029068">
    <property type="entry name" value="Glyas_Bleomycin-R_OHBP_Dase"/>
</dbReference>
<comment type="catalytic activity">
    <reaction evidence="1">
        <text>catechol + O2 = (2Z,4E)-2-hydroxy-6-oxohexa-2,4-dienoate + H(+)</text>
        <dbReference type="Rhea" id="RHEA:17337"/>
        <dbReference type="ChEBI" id="CHEBI:15378"/>
        <dbReference type="ChEBI" id="CHEBI:15379"/>
        <dbReference type="ChEBI" id="CHEBI:18135"/>
        <dbReference type="ChEBI" id="CHEBI:71198"/>
        <dbReference type="EC" id="1.13.11.2"/>
    </reaction>
</comment>
<keyword evidence="11 15" id="KW-0560">Oxidoreductase</keyword>
<evidence type="ECO:0000256" key="1">
    <source>
        <dbReference type="ARBA" id="ARBA00000163"/>
    </source>
</evidence>
<keyword evidence="18" id="KW-1185">Reference proteome</keyword>
<keyword evidence="7" id="KW-0479">Metal-binding</keyword>
<evidence type="ECO:0000313" key="17">
    <source>
        <dbReference type="EMBL" id="RJF88858.1"/>
    </source>
</evidence>
<evidence type="ECO:0000256" key="6">
    <source>
        <dbReference type="ARBA" id="ARBA00022190"/>
    </source>
</evidence>
<name>A0A418WFS4_9PROT</name>
<dbReference type="RefSeq" id="WP_119779792.1">
    <property type="nucleotide sequence ID" value="NZ_QYUK01000011.1"/>
</dbReference>
<comment type="similarity">
    <text evidence="3 15">Belongs to the extradiol ring-cleavage dioxygenase family.</text>
</comment>
<dbReference type="EMBL" id="QYUK01000011">
    <property type="protein sequence ID" value="RJF88858.1"/>
    <property type="molecule type" value="Genomic_DNA"/>
</dbReference>
<evidence type="ECO:0000259" key="16">
    <source>
        <dbReference type="PROSITE" id="PS51819"/>
    </source>
</evidence>
<dbReference type="PROSITE" id="PS51819">
    <property type="entry name" value="VOC"/>
    <property type="match status" value="2"/>
</dbReference>
<evidence type="ECO:0000256" key="13">
    <source>
        <dbReference type="ARBA" id="ARBA00030369"/>
    </source>
</evidence>
<evidence type="ECO:0000256" key="11">
    <source>
        <dbReference type="ARBA" id="ARBA00023002"/>
    </source>
</evidence>
<organism evidence="17 18">
    <name type="scientific">Oleomonas cavernae</name>
    <dbReference type="NCBI Taxonomy" id="2320859"/>
    <lineage>
        <taxon>Bacteria</taxon>
        <taxon>Pseudomonadati</taxon>
        <taxon>Pseudomonadota</taxon>
        <taxon>Alphaproteobacteria</taxon>
        <taxon>Acetobacterales</taxon>
        <taxon>Acetobacteraceae</taxon>
        <taxon>Oleomonas</taxon>
    </lineage>
</organism>
<dbReference type="Pfam" id="PF00903">
    <property type="entry name" value="Glyoxalase"/>
    <property type="match status" value="1"/>
</dbReference>
<dbReference type="InterPro" id="IPR004360">
    <property type="entry name" value="Glyas_Fos-R_dOase_dom"/>
</dbReference>
<feature type="domain" description="VOC" evidence="16">
    <location>
        <begin position="8"/>
        <end position="123"/>
    </location>
</feature>
<dbReference type="AlphaFoldDB" id="A0A418WFS4"/>
<dbReference type="Proteomes" id="UP000284605">
    <property type="component" value="Unassembled WGS sequence"/>
</dbReference>
<comment type="cofactor">
    <cofactor evidence="2 15">
        <name>Fe(2+)</name>
        <dbReference type="ChEBI" id="CHEBI:29033"/>
    </cofactor>
</comment>
<dbReference type="SUPFAM" id="SSF54593">
    <property type="entry name" value="Glyoxalase/Bleomycin resistance protein/Dihydroxybiphenyl dioxygenase"/>
    <property type="match status" value="1"/>
</dbReference>
<keyword evidence="8" id="KW-0677">Repeat</keyword>
<proteinExistence type="inferred from homology"/>
<evidence type="ECO:0000256" key="5">
    <source>
        <dbReference type="ARBA" id="ARBA00013117"/>
    </source>
</evidence>
<protein>
    <recommendedName>
        <fullName evidence="6">Metapyrocatechase</fullName>
        <ecNumber evidence="5">1.13.11.2</ecNumber>
    </recommendedName>
    <alternativeName>
        <fullName evidence="14">CatO2ase</fullName>
    </alternativeName>
    <alternativeName>
        <fullName evidence="13">Catechol 2,3-dioxygenase</fullName>
    </alternativeName>
</protein>
<comment type="subunit">
    <text evidence="4">Homotetramer.</text>
</comment>
<evidence type="ECO:0000256" key="10">
    <source>
        <dbReference type="ARBA" id="ARBA00022964"/>
    </source>
</evidence>